<evidence type="ECO:0000256" key="4">
    <source>
        <dbReference type="ARBA" id="ARBA00022960"/>
    </source>
</evidence>
<evidence type="ECO:0000256" key="1">
    <source>
        <dbReference type="ARBA" id="ARBA00004752"/>
    </source>
</evidence>
<comment type="similarity">
    <text evidence="2">Belongs to the YkuD family.</text>
</comment>
<gene>
    <name evidence="11" type="ORF">MECH1_V1_0842</name>
</gene>
<evidence type="ECO:0000256" key="9">
    <source>
        <dbReference type="SAM" id="SignalP"/>
    </source>
</evidence>
<evidence type="ECO:0000256" key="7">
    <source>
        <dbReference type="PROSITE-ProRule" id="PRU01373"/>
    </source>
</evidence>
<name>A0ABP1C5X1_9GAMM</name>
<evidence type="ECO:0000313" key="11">
    <source>
        <dbReference type="EMBL" id="CAL1239618.1"/>
    </source>
</evidence>
<accession>A0ABP1C5X1</accession>
<dbReference type="Proteomes" id="UP001497493">
    <property type="component" value="Chromosome"/>
</dbReference>
<evidence type="ECO:0000256" key="5">
    <source>
        <dbReference type="ARBA" id="ARBA00022984"/>
    </source>
</evidence>
<evidence type="ECO:0000256" key="8">
    <source>
        <dbReference type="SAM" id="MobiDB-lite"/>
    </source>
</evidence>
<dbReference type="SUPFAM" id="SSF141523">
    <property type="entry name" value="L,D-transpeptidase catalytic domain-like"/>
    <property type="match status" value="1"/>
</dbReference>
<feature type="active site" description="Proton donor/acceptor" evidence="7">
    <location>
        <position position="190"/>
    </location>
</feature>
<feature type="signal peptide" evidence="9">
    <location>
        <begin position="1"/>
        <end position="23"/>
    </location>
</feature>
<keyword evidence="9" id="KW-0732">Signal</keyword>
<dbReference type="RefSeq" id="WP_348759161.1">
    <property type="nucleotide sequence ID" value="NZ_OZ026884.1"/>
</dbReference>
<dbReference type="PROSITE" id="PS51257">
    <property type="entry name" value="PROKAR_LIPOPROTEIN"/>
    <property type="match status" value="1"/>
</dbReference>
<feature type="chain" id="PRO_5045196412" evidence="9">
    <location>
        <begin position="24"/>
        <end position="282"/>
    </location>
</feature>
<evidence type="ECO:0000313" key="12">
    <source>
        <dbReference type="Proteomes" id="UP001497493"/>
    </source>
</evidence>
<dbReference type="PANTHER" id="PTHR36699">
    <property type="entry name" value="LD-TRANSPEPTIDASE"/>
    <property type="match status" value="1"/>
</dbReference>
<dbReference type="InterPro" id="IPR005490">
    <property type="entry name" value="LD_TPept_cat_dom"/>
</dbReference>
<keyword evidence="3" id="KW-0808">Transferase</keyword>
<keyword evidence="5 7" id="KW-0573">Peptidoglycan synthesis</keyword>
<evidence type="ECO:0000259" key="10">
    <source>
        <dbReference type="PROSITE" id="PS52029"/>
    </source>
</evidence>
<proteinExistence type="inferred from homology"/>
<dbReference type="PANTHER" id="PTHR36699:SF1">
    <property type="entry name" value="L,D-TRANSPEPTIDASE YAFK-RELATED"/>
    <property type="match status" value="1"/>
</dbReference>
<dbReference type="CDD" id="cd16913">
    <property type="entry name" value="YkuD_like"/>
    <property type="match status" value="1"/>
</dbReference>
<feature type="compositionally biased region" description="Polar residues" evidence="8">
    <location>
        <begin position="261"/>
        <end position="274"/>
    </location>
</feature>
<sequence length="282" mass="31072">MNNNIKGFSLFAAALLASCAHQADTKKASNTASVKATRKAVPPALAWDAVAPREPLPLPGLRTVDDVLSSLAPYVVSQLKPDFDRAGVAYPPRELALIALKEERRLEVWARDLGPFRFIRDYPIRAASGKAGPKLRQGDRQVPEGVYRIVRLNPNSNYHLSMKLNYPNDFDLFHADQEGRWEPGSDIFIHGDSVSSGCLAMGDAAIEELFVLAAHVGPENIRVVIAPHDPRTRPLDPNQPGLPSWSSELYEEITRQILAVSNSEPVKVSSNRPAQNGERKTR</sequence>
<keyword evidence="4 7" id="KW-0133">Cell shape</keyword>
<feature type="domain" description="L,D-TPase catalytic" evidence="10">
    <location>
        <begin position="95"/>
        <end position="226"/>
    </location>
</feature>
<reference evidence="11 12" key="1">
    <citation type="submission" date="2024-04" db="EMBL/GenBank/DDBJ databases">
        <authorList>
            <person name="Cremers G."/>
        </authorList>
    </citation>
    <scope>NUCLEOTIDE SEQUENCE [LARGE SCALE GENOMIC DNA]</scope>
    <source>
        <strain evidence="11">MeCH1-AG</strain>
    </source>
</reference>
<keyword evidence="6 7" id="KW-0961">Cell wall biogenesis/degradation</keyword>
<dbReference type="Pfam" id="PF03734">
    <property type="entry name" value="YkuD"/>
    <property type="match status" value="1"/>
</dbReference>
<dbReference type="InterPro" id="IPR038063">
    <property type="entry name" value="Transpep_catalytic_dom"/>
</dbReference>
<comment type="pathway">
    <text evidence="1 7">Cell wall biogenesis; peptidoglycan biosynthesis.</text>
</comment>
<protein>
    <submittedName>
        <fullName evidence="11">L,D-transpeptidase catalytic domain</fullName>
    </submittedName>
</protein>
<dbReference type="PROSITE" id="PS52029">
    <property type="entry name" value="LD_TPASE"/>
    <property type="match status" value="1"/>
</dbReference>
<feature type="active site" description="Nucleophile" evidence="7">
    <location>
        <position position="198"/>
    </location>
</feature>
<dbReference type="EMBL" id="OZ026884">
    <property type="protein sequence ID" value="CAL1239618.1"/>
    <property type="molecule type" value="Genomic_DNA"/>
</dbReference>
<evidence type="ECO:0000256" key="3">
    <source>
        <dbReference type="ARBA" id="ARBA00022679"/>
    </source>
</evidence>
<keyword evidence="12" id="KW-1185">Reference proteome</keyword>
<evidence type="ECO:0000256" key="2">
    <source>
        <dbReference type="ARBA" id="ARBA00005992"/>
    </source>
</evidence>
<evidence type="ECO:0000256" key="6">
    <source>
        <dbReference type="ARBA" id="ARBA00023316"/>
    </source>
</evidence>
<organism evidence="11 12">
    <name type="scientific">Candidatus Methylocalor cossyra</name>
    <dbReference type="NCBI Taxonomy" id="3108543"/>
    <lineage>
        <taxon>Bacteria</taxon>
        <taxon>Pseudomonadati</taxon>
        <taxon>Pseudomonadota</taxon>
        <taxon>Gammaproteobacteria</taxon>
        <taxon>Methylococcales</taxon>
        <taxon>Methylococcaceae</taxon>
        <taxon>Candidatus Methylocalor</taxon>
    </lineage>
</organism>
<feature type="region of interest" description="Disordered" evidence="8">
    <location>
        <begin position="261"/>
        <end position="282"/>
    </location>
</feature>